<reference evidence="2 3" key="1">
    <citation type="submission" date="2023-06" db="EMBL/GenBank/DDBJ databases">
        <title>The Gram-positive Non-spore-bearing Anaerobic Bacilli of Human Feces.</title>
        <authorList>
            <person name="Eggerth A.H."/>
        </authorList>
    </citation>
    <scope>NUCLEOTIDE SEQUENCE [LARGE SCALE GENOMIC DNA]</scope>
    <source>
        <strain evidence="2 3">CBA3108</strain>
    </source>
</reference>
<keyword evidence="3" id="KW-1185">Reference proteome</keyword>
<dbReference type="InterPro" id="IPR002145">
    <property type="entry name" value="CopG"/>
</dbReference>
<evidence type="ECO:0000313" key="3">
    <source>
        <dbReference type="Proteomes" id="UP001212097"/>
    </source>
</evidence>
<dbReference type="CDD" id="cd21631">
    <property type="entry name" value="RHH_CopG_NikR-like"/>
    <property type="match status" value="1"/>
</dbReference>
<gene>
    <name evidence="2" type="ORF">O6R08_00975</name>
</gene>
<dbReference type="Proteomes" id="UP001212097">
    <property type="component" value="Chromosome"/>
</dbReference>
<feature type="domain" description="Ribbon-helix-helix protein CopG" evidence="1">
    <location>
        <begin position="51"/>
        <end position="87"/>
    </location>
</feature>
<protein>
    <submittedName>
        <fullName evidence="2">Ribbon-helix-helix domain-containing protein</fullName>
    </submittedName>
</protein>
<dbReference type="EMBL" id="CP115668">
    <property type="protein sequence ID" value="WCC80165.1"/>
    <property type="molecule type" value="Genomic_DNA"/>
</dbReference>
<dbReference type="RefSeq" id="WP_271418347.1">
    <property type="nucleotide sequence ID" value="NZ_CP115668.1"/>
</dbReference>
<proteinExistence type="predicted"/>
<organism evidence="2 3">
    <name type="scientific">Cutibacterium equinum</name>
    <dbReference type="NCBI Taxonomy" id="3016342"/>
    <lineage>
        <taxon>Bacteria</taxon>
        <taxon>Bacillati</taxon>
        <taxon>Actinomycetota</taxon>
        <taxon>Actinomycetes</taxon>
        <taxon>Propionibacteriales</taxon>
        <taxon>Propionibacteriaceae</taxon>
        <taxon>Cutibacterium</taxon>
    </lineage>
</organism>
<dbReference type="Pfam" id="PF01402">
    <property type="entry name" value="RHH_1"/>
    <property type="match status" value="1"/>
</dbReference>
<name>A0ABY7QZP9_9ACTN</name>
<sequence length="88" mass="9099">MSEYGTVGGVPVTDADVAAMVANAEAGFPGVTMRRDRPGRPLLGTGPSRTVAVRLDPELAAALATRQRESGLTTSELIREALSAYLAA</sequence>
<evidence type="ECO:0000313" key="2">
    <source>
        <dbReference type="EMBL" id="WCC80165.1"/>
    </source>
</evidence>
<evidence type="ECO:0000259" key="1">
    <source>
        <dbReference type="Pfam" id="PF01402"/>
    </source>
</evidence>
<accession>A0ABY7QZP9</accession>